<evidence type="ECO:0000256" key="3">
    <source>
        <dbReference type="RuleBase" id="RU361240"/>
    </source>
</evidence>
<feature type="domain" description="Peptidase M28" evidence="5">
    <location>
        <begin position="197"/>
        <end position="421"/>
    </location>
</feature>
<keyword evidence="3" id="KW-0378">Hydrolase</keyword>
<dbReference type="GO" id="GO:0008233">
    <property type="term" value="F:peptidase activity"/>
    <property type="evidence" value="ECO:0007669"/>
    <property type="project" value="UniProtKB-KW"/>
</dbReference>
<organism evidence="6 7">
    <name type="scientific">Smittium megazygosporum</name>
    <dbReference type="NCBI Taxonomy" id="133381"/>
    <lineage>
        <taxon>Eukaryota</taxon>
        <taxon>Fungi</taxon>
        <taxon>Fungi incertae sedis</taxon>
        <taxon>Zoopagomycota</taxon>
        <taxon>Kickxellomycotina</taxon>
        <taxon>Harpellomycetes</taxon>
        <taxon>Harpellales</taxon>
        <taxon>Legeriomycetaceae</taxon>
        <taxon>Smittium</taxon>
    </lineage>
</organism>
<feature type="region of interest" description="Disordered" evidence="4">
    <location>
        <begin position="1"/>
        <end position="30"/>
    </location>
</feature>
<evidence type="ECO:0000256" key="4">
    <source>
        <dbReference type="SAM" id="MobiDB-lite"/>
    </source>
</evidence>
<dbReference type="GO" id="GO:0016603">
    <property type="term" value="F:glutaminyl-peptide cyclotransferase activity"/>
    <property type="evidence" value="ECO:0007669"/>
    <property type="project" value="TreeGrafter"/>
</dbReference>
<name>A0A2T9ZBY9_9FUNG</name>
<reference evidence="6 7" key="1">
    <citation type="journal article" date="2018" name="MBio">
        <title>Comparative Genomics Reveals the Core Gene Toolbox for the Fungus-Insect Symbiosis.</title>
        <authorList>
            <person name="Wang Y."/>
            <person name="Stata M."/>
            <person name="Wang W."/>
            <person name="Stajich J.E."/>
            <person name="White M.M."/>
            <person name="Moncalvo J.M."/>
        </authorList>
    </citation>
    <scope>NUCLEOTIDE SEQUENCE [LARGE SCALE GENOMIC DNA]</scope>
    <source>
        <strain evidence="6 7">SC-DP-2</strain>
    </source>
</reference>
<dbReference type="EMBL" id="MBFS01000606">
    <property type="protein sequence ID" value="PVV02113.1"/>
    <property type="molecule type" value="Genomic_DNA"/>
</dbReference>
<dbReference type="EC" id="3.4.-.-" evidence="3"/>
<accession>A0A2T9ZBY9</accession>
<evidence type="ECO:0000259" key="5">
    <source>
        <dbReference type="Pfam" id="PF04389"/>
    </source>
</evidence>
<dbReference type="PANTHER" id="PTHR12283">
    <property type="entry name" value="GLUTAMINYL-PEPTIDE CYCLOTRANSFERASE"/>
    <property type="match status" value="1"/>
</dbReference>
<keyword evidence="2" id="KW-0012">Acyltransferase</keyword>
<comment type="caution">
    <text evidence="6">The sequence shown here is derived from an EMBL/GenBank/DDBJ whole genome shotgun (WGS) entry which is preliminary data.</text>
</comment>
<evidence type="ECO:0000256" key="2">
    <source>
        <dbReference type="ARBA" id="ARBA00023315"/>
    </source>
</evidence>
<evidence type="ECO:0000256" key="1">
    <source>
        <dbReference type="ARBA" id="ARBA00022679"/>
    </source>
</evidence>
<keyword evidence="7" id="KW-1185">Reference proteome</keyword>
<dbReference type="Gene3D" id="3.40.630.10">
    <property type="entry name" value="Zn peptidases"/>
    <property type="match status" value="1"/>
</dbReference>
<gene>
    <name evidence="6" type="ORF">BB560_003443</name>
</gene>
<dbReference type="InterPro" id="IPR007484">
    <property type="entry name" value="Peptidase_M28"/>
</dbReference>
<dbReference type="GO" id="GO:0006508">
    <property type="term" value="P:proteolysis"/>
    <property type="evidence" value="ECO:0007669"/>
    <property type="project" value="UniProtKB-KW"/>
</dbReference>
<sequence length="429" mass="48335">MPIYNTRFRKQPTSETHYPSSSNSKSKTKPSYLSMIKPYWRSMVVLSGILFLLVFSLSSGAKERGVQNQNPHLETISQNNVKGLKENPINQKTNMEEQADLKDFKVTVTNLDTLDFTSKLDSDWYKSIYAKADAIKQDYNVSTGELLAPLLVERVVGTQGYYDVQRFLVDKLKEFNFDVSFDNFTSNTPMGEKSFSNIIGIRNPKSTKRLVLAAHYDSKIFPGEKFIGATDSSVPMALILGVCKTLSSLMDNSERGLQIIFFDGEEAFINWSGTDSLYGSKNLAQKWSKSLDPISANALPNLKANELDLVEVFVLLDLIGTSDNQFVPLEATTLQVFNQIADIEKNLLERKYVSKTYFLKSSSASWQHIEDDHIPFVKLGVRALHLISTPFPWSWHTLDDNPKSLSSETIENLNTVMIAFVASYLNLPV</sequence>
<dbReference type="OrthoDB" id="3907302at2759"/>
<keyword evidence="3" id="KW-0479">Metal-binding</keyword>
<protein>
    <recommendedName>
        <fullName evidence="3">Peptide hydrolase</fullName>
        <ecNumber evidence="3">3.4.-.-</ecNumber>
    </recommendedName>
</protein>
<dbReference type="SUPFAM" id="SSF53187">
    <property type="entry name" value="Zn-dependent exopeptidases"/>
    <property type="match status" value="1"/>
</dbReference>
<dbReference type="Pfam" id="PF04389">
    <property type="entry name" value="Peptidase_M28"/>
    <property type="match status" value="1"/>
</dbReference>
<dbReference type="Proteomes" id="UP000245609">
    <property type="component" value="Unassembled WGS sequence"/>
</dbReference>
<evidence type="ECO:0000313" key="6">
    <source>
        <dbReference type="EMBL" id="PVV02113.1"/>
    </source>
</evidence>
<evidence type="ECO:0000313" key="7">
    <source>
        <dbReference type="Proteomes" id="UP000245609"/>
    </source>
</evidence>
<dbReference type="InterPro" id="IPR040234">
    <property type="entry name" value="QC/QCL"/>
</dbReference>
<keyword evidence="3" id="KW-0645">Protease</keyword>
<keyword evidence="3" id="KW-0862">Zinc</keyword>
<dbReference type="STRING" id="133381.A0A2T9ZBY9"/>
<dbReference type="AlphaFoldDB" id="A0A2T9ZBY9"/>
<dbReference type="GO" id="GO:0008270">
    <property type="term" value="F:zinc ion binding"/>
    <property type="evidence" value="ECO:0007669"/>
    <property type="project" value="TreeGrafter"/>
</dbReference>
<dbReference type="PANTHER" id="PTHR12283:SF6">
    <property type="entry name" value="GLUTAMINYL-PEPTIDE CYCLOTRANSFERASE-RELATED"/>
    <property type="match status" value="1"/>
</dbReference>
<proteinExistence type="inferred from homology"/>
<keyword evidence="1" id="KW-0808">Transferase</keyword>
<feature type="compositionally biased region" description="Low complexity" evidence="4">
    <location>
        <begin position="19"/>
        <end position="30"/>
    </location>
</feature>
<comment type="similarity">
    <text evidence="3">Belongs to the peptidase M28 family.</text>
</comment>